<evidence type="ECO:0000256" key="3">
    <source>
        <dbReference type="PROSITE-ProRule" id="PRU00289"/>
    </source>
</evidence>
<accession>A0A1I6C3C3</accession>
<feature type="binding site" evidence="3">
    <location>
        <begin position="150"/>
        <end position="157"/>
    </location>
    <ligand>
        <name>ATP</name>
        <dbReference type="ChEBI" id="CHEBI:30616"/>
    </ligand>
</feature>
<dbReference type="PANTHER" id="PTHR22683">
    <property type="entry name" value="SPORULATION PROTEIN RELATED"/>
    <property type="match status" value="1"/>
</dbReference>
<dbReference type="InterPro" id="IPR050206">
    <property type="entry name" value="FtsK/SpoIIIE/SftA"/>
</dbReference>
<dbReference type="InterPro" id="IPR027417">
    <property type="entry name" value="P-loop_NTPase"/>
</dbReference>
<evidence type="ECO:0000256" key="2">
    <source>
        <dbReference type="ARBA" id="ARBA00022840"/>
    </source>
</evidence>
<dbReference type="EMBL" id="FOXX01000022">
    <property type="protein sequence ID" value="SFQ87686.1"/>
    <property type="molecule type" value="Genomic_DNA"/>
</dbReference>
<dbReference type="Proteomes" id="UP000182762">
    <property type="component" value="Unassembled WGS sequence"/>
</dbReference>
<dbReference type="InterPro" id="IPR002543">
    <property type="entry name" value="FtsK_dom"/>
</dbReference>
<dbReference type="SUPFAM" id="SSF52540">
    <property type="entry name" value="P-loop containing nucleoside triphosphate hydrolases"/>
    <property type="match status" value="1"/>
</dbReference>
<dbReference type="Pfam" id="PF01580">
    <property type="entry name" value="FtsK_SpoIIIE"/>
    <property type="match status" value="1"/>
</dbReference>
<dbReference type="Gene3D" id="3.40.50.300">
    <property type="entry name" value="P-loop containing nucleotide triphosphate hydrolases"/>
    <property type="match status" value="1"/>
</dbReference>
<dbReference type="PROSITE" id="PS50901">
    <property type="entry name" value="FTSK"/>
    <property type="match status" value="1"/>
</dbReference>
<gene>
    <name evidence="5" type="ORF">SAMN02745910_04875</name>
</gene>
<comment type="caution">
    <text evidence="5">The sequence shown here is derived from an EMBL/GenBank/DDBJ whole genome shotgun (WGS) entry which is preliminary data.</text>
</comment>
<reference evidence="5 6" key="1">
    <citation type="submission" date="2016-10" db="EMBL/GenBank/DDBJ databases">
        <authorList>
            <person name="Varghese N."/>
            <person name="Submissions S."/>
        </authorList>
    </citation>
    <scope>NUCLEOTIDE SEQUENCE [LARGE SCALE GENOMIC DNA]</scope>
    <source>
        <strain evidence="5 6">DSM 13796</strain>
    </source>
</reference>
<evidence type="ECO:0000256" key="1">
    <source>
        <dbReference type="ARBA" id="ARBA00022741"/>
    </source>
</evidence>
<name>A0A1I6C3C3_9BACI</name>
<dbReference type="GeneID" id="93713390"/>
<evidence type="ECO:0000313" key="6">
    <source>
        <dbReference type="Proteomes" id="UP000182762"/>
    </source>
</evidence>
<dbReference type="RefSeq" id="WP_061803092.1">
    <property type="nucleotide sequence ID" value="NZ_FOXX01000022.1"/>
</dbReference>
<evidence type="ECO:0000259" key="4">
    <source>
        <dbReference type="PROSITE" id="PS50901"/>
    </source>
</evidence>
<keyword evidence="1 3" id="KW-0547">Nucleotide-binding</keyword>
<sequence>MWELITIPLLTGAAALCFGKTTFSEEHRIVQQLFEQYHISVKDGKEHRYPKLVRECKSTKRIKLIYHTPLALEEKTLRTLQQVLSVTLNQEVNVSFKKWLIIEISKHKMPSYVSYQDVPYRKGWMVPLGKNHQGWQFHHFDHTPHTTISGTTRFGKTVMMKVMMTYLIEHHPWNAQFIIIDLKGGLEFDRYKNLQQVKWVASNPKEALYVLEQVQKDMKERMERFKHQGWSNIVDTPLSQRLFILIDEAAQLMPEKFMEKEEKKHLAHCQSILSEIARIGGALGVRLVYGTQYPTSNVLNGSIKQNADLKISFRLGSDYASKVAIDAYGAETLPSDIKGRALIKTHEVKEVQVPYLNHEEIWKRIGGYEIAKQTVMPNETGEDYVHLG</sequence>
<keyword evidence="6" id="KW-1185">Reference proteome</keyword>
<dbReference type="PANTHER" id="PTHR22683:SF1">
    <property type="entry name" value="TYPE VII SECRETION SYSTEM PROTEIN ESSC"/>
    <property type="match status" value="1"/>
</dbReference>
<feature type="domain" description="FtsK" evidence="4">
    <location>
        <begin position="132"/>
        <end position="322"/>
    </location>
</feature>
<keyword evidence="2 3" id="KW-0067">ATP-binding</keyword>
<organism evidence="5 6">
    <name type="scientific">Priestia endophytica DSM 13796</name>
    <dbReference type="NCBI Taxonomy" id="1121089"/>
    <lineage>
        <taxon>Bacteria</taxon>
        <taxon>Bacillati</taxon>
        <taxon>Bacillota</taxon>
        <taxon>Bacilli</taxon>
        <taxon>Bacillales</taxon>
        <taxon>Bacillaceae</taxon>
        <taxon>Priestia</taxon>
    </lineage>
</organism>
<evidence type="ECO:0000313" key="5">
    <source>
        <dbReference type="EMBL" id="SFQ87686.1"/>
    </source>
</evidence>
<proteinExistence type="predicted"/>
<protein>
    <submittedName>
        <fullName evidence="5">DNA segregation ATPase FtsK/SpoIIIE, S-DNA-T family</fullName>
    </submittedName>
</protein>